<dbReference type="Gene3D" id="2.180.10.10">
    <property type="entry name" value="RHS repeat-associated core"/>
    <property type="match status" value="1"/>
</dbReference>
<dbReference type="Proteomes" id="UP000484164">
    <property type="component" value="Unassembled WGS sequence"/>
</dbReference>
<dbReference type="OrthoDB" id="2972467at2"/>
<evidence type="ECO:0000313" key="2">
    <source>
        <dbReference type="Proteomes" id="UP000484164"/>
    </source>
</evidence>
<dbReference type="NCBIfam" id="TIGR03696">
    <property type="entry name" value="Rhs_assc_core"/>
    <property type="match status" value="1"/>
</dbReference>
<proteinExistence type="predicted"/>
<evidence type="ECO:0008006" key="3">
    <source>
        <dbReference type="Google" id="ProtNLM"/>
    </source>
</evidence>
<organism evidence="1 2">
    <name type="scientific">Phaeocystidibacter marisrubri</name>
    <dbReference type="NCBI Taxonomy" id="1577780"/>
    <lineage>
        <taxon>Bacteria</taxon>
        <taxon>Pseudomonadati</taxon>
        <taxon>Bacteroidota</taxon>
        <taxon>Flavobacteriia</taxon>
        <taxon>Flavobacteriales</taxon>
        <taxon>Phaeocystidibacteraceae</taxon>
        <taxon>Phaeocystidibacter</taxon>
    </lineage>
</organism>
<dbReference type="RefSeq" id="WP_151694032.1">
    <property type="nucleotide sequence ID" value="NZ_BMGX01000001.1"/>
</dbReference>
<sequence length="367" mass="40079">MVTNKQGIVHQFFLTNLWGENMHTYNQPTPGFDGPYRFNDDGVRSTASIERCARSAELEQETGYAYYGARYYDNQLSIWLSVDLLAHKYPRVSGYVFSNNNPLAFVDPDGNENIVVVGSQNAAGAGNKLMFVNQGIRAMREWSESSSQSAESRTMVLFTGGYTEDQIARIRSSVEGYGGSLVTVNSVDEMTSYINSKSTSCADLSDDRLSDKVTDMEMYSHGVPGAVEFGYGTENADKYRLDGSNVRDLNSGSFNGTESNISSFACRTAMGTNFSVVGSTFFIDREGSLAQGISNATGASVMAFPVRTDYQFTLGTWSERRFGIPNAAPEMQTIDGAVFTPHGAAHPVQPGSTPFGVYQGELFFSPQ</sequence>
<dbReference type="EMBL" id="WBVQ01000002">
    <property type="protein sequence ID" value="KAB2816604.1"/>
    <property type="molecule type" value="Genomic_DNA"/>
</dbReference>
<dbReference type="InterPro" id="IPR022385">
    <property type="entry name" value="Rhs_assc_core"/>
</dbReference>
<dbReference type="AlphaFoldDB" id="A0A6L3ZGZ8"/>
<protein>
    <recommendedName>
        <fullName evidence="3">RHS repeat-associated core domain-containing protein</fullName>
    </recommendedName>
</protein>
<reference evidence="1 2" key="1">
    <citation type="submission" date="2019-10" db="EMBL/GenBank/DDBJ databases">
        <title>Genome sequence of Phaeocystidibacter marisrubri JCM30614 (type strain).</title>
        <authorList>
            <person name="Bowman J.P."/>
        </authorList>
    </citation>
    <scope>NUCLEOTIDE SEQUENCE [LARGE SCALE GENOMIC DNA]</scope>
    <source>
        <strain evidence="1 2">JCM 30614</strain>
    </source>
</reference>
<name>A0A6L3ZGZ8_9FLAO</name>
<keyword evidence="2" id="KW-1185">Reference proteome</keyword>
<evidence type="ECO:0000313" key="1">
    <source>
        <dbReference type="EMBL" id="KAB2816604.1"/>
    </source>
</evidence>
<gene>
    <name evidence="1" type="ORF">F8C82_13055</name>
</gene>
<comment type="caution">
    <text evidence="1">The sequence shown here is derived from an EMBL/GenBank/DDBJ whole genome shotgun (WGS) entry which is preliminary data.</text>
</comment>
<accession>A0A6L3ZGZ8</accession>